<evidence type="ECO:0000256" key="1">
    <source>
        <dbReference type="ARBA" id="ARBA00012418"/>
    </source>
</evidence>
<dbReference type="CDD" id="cd00653">
    <property type="entry name" value="RNA_pol_B_RPB2"/>
    <property type="match status" value="1"/>
</dbReference>
<accession>A0A6C0JLH5</accession>
<evidence type="ECO:0000259" key="8">
    <source>
        <dbReference type="Pfam" id="PF04561"/>
    </source>
</evidence>
<evidence type="ECO:0000259" key="10">
    <source>
        <dbReference type="Pfam" id="PF04565"/>
    </source>
</evidence>
<name>A0A6C0JLH5_9ZZZZ</name>
<proteinExistence type="predicted"/>
<dbReference type="PANTHER" id="PTHR20856">
    <property type="entry name" value="DNA-DIRECTED RNA POLYMERASE I SUBUNIT 2"/>
    <property type="match status" value="1"/>
</dbReference>
<dbReference type="SUPFAM" id="SSF64484">
    <property type="entry name" value="beta and beta-prime subunits of DNA dependent RNA-polymerase"/>
    <property type="match status" value="1"/>
</dbReference>
<dbReference type="Gene3D" id="3.90.1800.10">
    <property type="entry name" value="RNA polymerase alpha subunit dimerisation domain"/>
    <property type="match status" value="1"/>
</dbReference>
<evidence type="ECO:0000256" key="2">
    <source>
        <dbReference type="ARBA" id="ARBA00022478"/>
    </source>
</evidence>
<dbReference type="InterPro" id="IPR007642">
    <property type="entry name" value="RNA_pol_Rpb2_2"/>
</dbReference>
<feature type="domain" description="DNA-directed RNA polymerase subunit 2 hybrid-binding" evidence="6">
    <location>
        <begin position="676"/>
        <end position="1050"/>
    </location>
</feature>
<dbReference type="GO" id="GO:0000428">
    <property type="term" value="C:DNA-directed RNA polymerase complex"/>
    <property type="evidence" value="ECO:0007669"/>
    <property type="project" value="UniProtKB-KW"/>
</dbReference>
<dbReference type="EMBL" id="MN740401">
    <property type="protein sequence ID" value="QHU04494.1"/>
    <property type="molecule type" value="Genomic_DNA"/>
</dbReference>
<dbReference type="InterPro" id="IPR037034">
    <property type="entry name" value="RNA_pol_Rpb2_2_sf"/>
</dbReference>
<dbReference type="InterPro" id="IPR037033">
    <property type="entry name" value="DNA-dir_RNAP_su2_hyb_sf"/>
</dbReference>
<evidence type="ECO:0000256" key="4">
    <source>
        <dbReference type="ARBA" id="ARBA00022695"/>
    </source>
</evidence>
<dbReference type="InterPro" id="IPR007120">
    <property type="entry name" value="DNA-dir_RNAP_su2_dom"/>
</dbReference>
<evidence type="ECO:0000256" key="5">
    <source>
        <dbReference type="ARBA" id="ARBA00023163"/>
    </source>
</evidence>
<dbReference type="Pfam" id="PF04563">
    <property type="entry name" value="RNA_pol_Rpb2_1"/>
    <property type="match status" value="1"/>
</dbReference>
<sequence length="1128" mass="127535">MDVPQHVLRSLFRDTAFPLIQHHVDSYNDMLDARIPSFLRASNPFELELPDKRYIRIWIGGKGADKLKWVAPTDEMGNAILPHACRLDNTTYAVTLIADLEVDYVFPAGNTVTKVFADFEIGKVPLMLRSRLCYLTGMDGYSVGECRFELGGYFIIDGSEKVLLTQEKLGNNLFYCGKRTQVVNPDKPAGPVEKSDELQLAVPNYYETKEEYYAAIRSVSEDASRGPFSHFLVIPPPTTLMTARVALITLPGFENPVPVFSVFRALGLTTDKDVYDTLLAGTNDHDRMAYDTLFYQLMLSHDANVKNDMEALVAQTRTRSRPEVVRSLHDMLFPHVETDDDVGGLFRRKGYQLGRMLRMAMEMALDLAKPTDRDHFKFKRLQTSGDLCFGEFRRIFRETARNMLLELDKKVNQFERVNYAGDKLVNVLQPINLGFYWKKYKLLGEFLKSFKGSWGGAEGIAQELSRVSYAGVISHLRRTNLQMDRTSNKKEPRRFHASQMGLMCPVDSPDGRNIGYIKALAIMARISTPLAMDTVRAMLKAYVRPIASVHPSTWLPTWTPVFLNADLVGVCIGKTEELHAHLVKERRTRKLAVSLGWDRVANVYTLTCDGGRPIRPVYREGVTAEKVRAAKDWTEIAELIDYLDAEEQDITRLSIEPFHPKVQSEIHALFALSALTGLIPFSDHNPGTRNAFAIAQTKQTCSWFHTNYLKRFDTIAVLAALPQIPLTQTWVYREIMGAGGCMPHGENALIAITTYAGFNQEDSMMINGASMKRGMFQTIYYHSYDFMEEMTDPATQIHTEFANPAVNPLFKESVKRKEGMSYDKLDAEGVILVGTEMTEDTVLVGIVAPIQDINGKITGYRDVSEKPKRGQHGRVESVYRYATRDGLKGVKIRVAEERYPVLGDKLGSRHSQKGTLGLILPEEDMPFTARGVRPDVLFNPHALPTRMTIGHWMESSWSRLALKLGAFVDATPFTTSDSLPTLKRIMMEQGFEPYGTETLYNGQTGEMMEADIFMGPTYYQRMKHMVEDKVNARSTGPRKLLTHQPLEGRADEGGLRIGEMERDALIGHGMAKFTQESMMDRSDAHTFQIDRETGQLDTSRDMVNMPYCMGLYTRELESMHITVKMKTE</sequence>
<dbReference type="EC" id="2.7.7.6" evidence="1"/>
<evidence type="ECO:0000259" key="6">
    <source>
        <dbReference type="Pfam" id="PF00562"/>
    </source>
</evidence>
<keyword evidence="3" id="KW-0808">Transferase</keyword>
<dbReference type="Pfam" id="PF04561">
    <property type="entry name" value="RNA_pol_Rpb2_2"/>
    <property type="match status" value="1"/>
</dbReference>
<feature type="domain" description="RNA polymerase Rpb2" evidence="8">
    <location>
        <begin position="247"/>
        <end position="381"/>
    </location>
</feature>
<organism evidence="11">
    <name type="scientific">viral metagenome</name>
    <dbReference type="NCBI Taxonomy" id="1070528"/>
    <lineage>
        <taxon>unclassified sequences</taxon>
        <taxon>metagenomes</taxon>
        <taxon>organismal metagenomes</taxon>
    </lineage>
</organism>
<dbReference type="Gene3D" id="3.90.1100.10">
    <property type="match status" value="2"/>
</dbReference>
<evidence type="ECO:0000259" key="9">
    <source>
        <dbReference type="Pfam" id="PF04563"/>
    </source>
</evidence>
<dbReference type="GO" id="GO:0006351">
    <property type="term" value="P:DNA-templated transcription"/>
    <property type="evidence" value="ECO:0007669"/>
    <property type="project" value="InterPro"/>
</dbReference>
<reference evidence="11" key="1">
    <citation type="journal article" date="2020" name="Nature">
        <title>Giant virus diversity and host interactions through global metagenomics.</title>
        <authorList>
            <person name="Schulz F."/>
            <person name="Roux S."/>
            <person name="Paez-Espino D."/>
            <person name="Jungbluth S."/>
            <person name="Walsh D.A."/>
            <person name="Denef V.J."/>
            <person name="McMahon K.D."/>
            <person name="Konstantinidis K.T."/>
            <person name="Eloe-Fadrosh E.A."/>
            <person name="Kyrpides N.C."/>
            <person name="Woyke T."/>
        </authorList>
    </citation>
    <scope>NUCLEOTIDE SEQUENCE</scope>
    <source>
        <strain evidence="11">GVMAG-M-3300027708-51</strain>
    </source>
</reference>
<dbReference type="GO" id="GO:0003677">
    <property type="term" value="F:DNA binding"/>
    <property type="evidence" value="ECO:0007669"/>
    <property type="project" value="InterPro"/>
</dbReference>
<keyword evidence="5" id="KW-0804">Transcription</keyword>
<dbReference type="Gene3D" id="2.40.270.10">
    <property type="entry name" value="DNA-directed RNA polymerase, subunit 2, domain 6"/>
    <property type="match status" value="1"/>
</dbReference>
<feature type="domain" description="RNA polymerase beta subunit protrusion" evidence="9">
    <location>
        <begin position="19"/>
        <end position="419"/>
    </location>
</feature>
<evidence type="ECO:0000256" key="3">
    <source>
        <dbReference type="ARBA" id="ARBA00022679"/>
    </source>
</evidence>
<dbReference type="GO" id="GO:0003899">
    <property type="term" value="F:DNA-directed RNA polymerase activity"/>
    <property type="evidence" value="ECO:0007669"/>
    <property type="project" value="UniProtKB-EC"/>
</dbReference>
<dbReference type="InterPro" id="IPR007641">
    <property type="entry name" value="RNA_pol_Rpb2_7"/>
</dbReference>
<dbReference type="Pfam" id="PF04565">
    <property type="entry name" value="RNA_pol_Rpb2_3"/>
    <property type="match status" value="1"/>
</dbReference>
<evidence type="ECO:0000259" key="7">
    <source>
        <dbReference type="Pfam" id="PF04560"/>
    </source>
</evidence>
<dbReference type="Pfam" id="PF00562">
    <property type="entry name" value="RNA_pol_Rpb2_6"/>
    <property type="match status" value="1"/>
</dbReference>
<dbReference type="Gene3D" id="2.40.50.150">
    <property type="match status" value="1"/>
</dbReference>
<dbReference type="GO" id="GO:0032549">
    <property type="term" value="F:ribonucleoside binding"/>
    <property type="evidence" value="ECO:0007669"/>
    <property type="project" value="InterPro"/>
</dbReference>
<feature type="domain" description="RNA polymerase Rpb2" evidence="10">
    <location>
        <begin position="464"/>
        <end position="526"/>
    </location>
</feature>
<keyword evidence="2" id="KW-0240">DNA-directed RNA polymerase</keyword>
<keyword evidence="4" id="KW-0548">Nucleotidyltransferase</keyword>
<protein>
    <recommendedName>
        <fullName evidence="1">DNA-directed RNA polymerase</fullName>
        <ecNumber evidence="1">2.7.7.6</ecNumber>
    </recommendedName>
</protein>
<dbReference type="Gene3D" id="3.90.1110.10">
    <property type="entry name" value="RNA polymerase Rpb2, domain 2"/>
    <property type="match status" value="1"/>
</dbReference>
<dbReference type="InterPro" id="IPR007645">
    <property type="entry name" value="RNA_pol_Rpb2_3"/>
</dbReference>
<dbReference type="InterPro" id="IPR015712">
    <property type="entry name" value="DNA-dir_RNA_pol_su2"/>
</dbReference>
<dbReference type="AlphaFoldDB" id="A0A6C0JLH5"/>
<feature type="domain" description="RNA polymerase Rpb2" evidence="7">
    <location>
        <begin position="1053"/>
        <end position="1127"/>
    </location>
</feature>
<dbReference type="InterPro" id="IPR014724">
    <property type="entry name" value="RNA_pol_RPB2_OB-fold"/>
</dbReference>
<evidence type="ECO:0000313" key="11">
    <source>
        <dbReference type="EMBL" id="QHU04494.1"/>
    </source>
</evidence>
<dbReference type="Pfam" id="PF04560">
    <property type="entry name" value="RNA_pol_Rpb2_7"/>
    <property type="match status" value="1"/>
</dbReference>
<dbReference type="InterPro" id="IPR007644">
    <property type="entry name" value="RNA_pol_bsu_protrusion"/>
</dbReference>